<gene>
    <name evidence="1" type="ORF">POJ06DRAFT_211573</name>
</gene>
<dbReference type="Gene3D" id="3.40.50.720">
    <property type="entry name" value="NAD(P)-binding Rossmann-like Domain"/>
    <property type="match status" value="1"/>
</dbReference>
<evidence type="ECO:0000313" key="1">
    <source>
        <dbReference type="EMBL" id="KAJ8100175.1"/>
    </source>
</evidence>
<dbReference type="GeneID" id="80880613"/>
<dbReference type="AlphaFoldDB" id="A0AAD7QRP0"/>
<dbReference type="RefSeq" id="XP_056043625.1">
    <property type="nucleotide sequence ID" value="XM_056185447.1"/>
</dbReference>
<evidence type="ECO:0008006" key="3">
    <source>
        <dbReference type="Google" id="ProtNLM"/>
    </source>
</evidence>
<accession>A0AAD7QRP0</accession>
<dbReference type="EMBL" id="JARPMG010000006">
    <property type="protein sequence ID" value="KAJ8100175.1"/>
    <property type="molecule type" value="Genomic_DNA"/>
</dbReference>
<proteinExistence type="predicted"/>
<reference evidence="1" key="1">
    <citation type="submission" date="2023-03" db="EMBL/GenBank/DDBJ databases">
        <title>Near-Complete genome sequence of Lipomyces tetrasporous NRRL Y-64009, an oleaginous yeast capable of growing on lignocellulosic hydrolysates.</title>
        <authorList>
            <consortium name="Lawrence Berkeley National Laboratory"/>
            <person name="Jagtap S.S."/>
            <person name="Liu J.-J."/>
            <person name="Walukiewicz H.E."/>
            <person name="Pangilinan J."/>
            <person name="Lipzen A."/>
            <person name="Ahrendt S."/>
            <person name="Koriabine M."/>
            <person name="Cobaugh K."/>
            <person name="Salamov A."/>
            <person name="Yoshinaga Y."/>
            <person name="Ng V."/>
            <person name="Daum C."/>
            <person name="Grigoriev I.V."/>
            <person name="Slininger P.J."/>
            <person name="Dien B.S."/>
            <person name="Jin Y.-S."/>
            <person name="Rao C.V."/>
        </authorList>
    </citation>
    <scope>NUCLEOTIDE SEQUENCE</scope>
    <source>
        <strain evidence="1">NRRL Y-64009</strain>
    </source>
</reference>
<dbReference type="SUPFAM" id="SSF51735">
    <property type="entry name" value="NAD(P)-binding Rossmann-fold domains"/>
    <property type="match status" value="1"/>
</dbReference>
<dbReference type="PANTHER" id="PTHR14097:SF9">
    <property type="entry name" value="EPIMERASE, PUTATIVE (AFU_ORTHOLOGUE AFUA_8G07320)-RELATED"/>
    <property type="match status" value="1"/>
</dbReference>
<keyword evidence="2" id="KW-1185">Reference proteome</keyword>
<dbReference type="PANTHER" id="PTHR14097">
    <property type="entry name" value="OXIDOREDUCTASE HTATIP2"/>
    <property type="match status" value="1"/>
</dbReference>
<organism evidence="1 2">
    <name type="scientific">Lipomyces tetrasporus</name>
    <dbReference type="NCBI Taxonomy" id="54092"/>
    <lineage>
        <taxon>Eukaryota</taxon>
        <taxon>Fungi</taxon>
        <taxon>Dikarya</taxon>
        <taxon>Ascomycota</taxon>
        <taxon>Saccharomycotina</taxon>
        <taxon>Lipomycetes</taxon>
        <taxon>Lipomycetales</taxon>
        <taxon>Lipomycetaceae</taxon>
        <taxon>Lipomyces</taxon>
    </lineage>
</organism>
<name>A0AAD7QRP0_9ASCO</name>
<dbReference type="Proteomes" id="UP001217417">
    <property type="component" value="Unassembled WGS sequence"/>
</dbReference>
<protein>
    <recommendedName>
        <fullName evidence="3">NAD(P)-binding domain-containing protein</fullName>
    </recommendedName>
</protein>
<dbReference type="InterPro" id="IPR036291">
    <property type="entry name" value="NAD(P)-bd_dom_sf"/>
</dbReference>
<comment type="caution">
    <text evidence="1">The sequence shown here is derived from an EMBL/GenBank/DDBJ whole genome shotgun (WGS) entry which is preliminary data.</text>
</comment>
<sequence>MKVILTGPTGYIGSEVLKQCILNPSITSIIALSRRNFEPPMADPEKKLRVIIHSDFTCFSPEVLAELGGAQACIYCLGTNVPIKPPELNRQINFEFTLATATTFADELHGKLQANGRFRFVYLSGALPEKDPNKHLYFVAENRKMRGELENELLCLDHKNRSDGFEIYIARPGFVLKDASIRIALSWVLGWMFRFITLDCLGKAMVNLAVNGHKETLVEDWMLKSLVEKD</sequence>
<evidence type="ECO:0000313" key="2">
    <source>
        <dbReference type="Proteomes" id="UP001217417"/>
    </source>
</evidence>